<keyword evidence="2" id="KW-0812">Transmembrane</keyword>
<dbReference type="Proteomes" id="UP001165190">
    <property type="component" value="Unassembled WGS sequence"/>
</dbReference>
<gene>
    <name evidence="3" type="ORF">HRI_003654800</name>
</gene>
<feature type="region of interest" description="Disordered" evidence="1">
    <location>
        <begin position="1"/>
        <end position="28"/>
    </location>
</feature>
<evidence type="ECO:0000313" key="3">
    <source>
        <dbReference type="EMBL" id="GMI99855.1"/>
    </source>
</evidence>
<name>A0A9W7IPE7_HIBTR</name>
<proteinExistence type="predicted"/>
<reference evidence="3" key="1">
    <citation type="submission" date="2023-05" db="EMBL/GenBank/DDBJ databases">
        <title>Genome and transcriptome analyses reveal genes involved in the formation of fine ridges on petal epidermal cells in Hibiscus trionum.</title>
        <authorList>
            <person name="Koshimizu S."/>
            <person name="Masuda S."/>
            <person name="Ishii T."/>
            <person name="Shirasu K."/>
            <person name="Hoshino A."/>
            <person name="Arita M."/>
        </authorList>
    </citation>
    <scope>NUCLEOTIDE SEQUENCE</scope>
    <source>
        <strain evidence="3">Hamamatsu line</strain>
    </source>
</reference>
<keyword evidence="2" id="KW-0472">Membrane</keyword>
<comment type="caution">
    <text evidence="3">The sequence shown here is derived from an EMBL/GenBank/DDBJ whole genome shotgun (WGS) entry which is preliminary data.</text>
</comment>
<feature type="transmembrane region" description="Helical" evidence="2">
    <location>
        <begin position="41"/>
        <end position="59"/>
    </location>
</feature>
<evidence type="ECO:0000313" key="4">
    <source>
        <dbReference type="Proteomes" id="UP001165190"/>
    </source>
</evidence>
<dbReference type="InterPro" id="IPR039926">
    <property type="entry name" value="Egg_app_1"/>
</dbReference>
<accession>A0A9W7IPE7</accession>
<dbReference type="OrthoDB" id="1724124at2759"/>
<keyword evidence="2" id="KW-1133">Transmembrane helix</keyword>
<sequence>MGGIESKNRRRGNGDDDGEGTDNSDQLRCTLSNREPTATDIAVAALAVGLVVCGVIFLGSRGKKTMKAPGRSYRIFRDDFEHDPASYFRGLRKSG</sequence>
<dbReference type="EMBL" id="BSYR01000035">
    <property type="protein sequence ID" value="GMI99855.1"/>
    <property type="molecule type" value="Genomic_DNA"/>
</dbReference>
<organism evidence="3 4">
    <name type="scientific">Hibiscus trionum</name>
    <name type="common">Flower of an hour</name>
    <dbReference type="NCBI Taxonomy" id="183268"/>
    <lineage>
        <taxon>Eukaryota</taxon>
        <taxon>Viridiplantae</taxon>
        <taxon>Streptophyta</taxon>
        <taxon>Embryophyta</taxon>
        <taxon>Tracheophyta</taxon>
        <taxon>Spermatophyta</taxon>
        <taxon>Magnoliopsida</taxon>
        <taxon>eudicotyledons</taxon>
        <taxon>Gunneridae</taxon>
        <taxon>Pentapetalae</taxon>
        <taxon>rosids</taxon>
        <taxon>malvids</taxon>
        <taxon>Malvales</taxon>
        <taxon>Malvaceae</taxon>
        <taxon>Malvoideae</taxon>
        <taxon>Hibiscus</taxon>
    </lineage>
</organism>
<keyword evidence="4" id="KW-1185">Reference proteome</keyword>
<dbReference type="AlphaFoldDB" id="A0A9W7IPE7"/>
<evidence type="ECO:0000256" key="1">
    <source>
        <dbReference type="SAM" id="MobiDB-lite"/>
    </source>
</evidence>
<protein>
    <submittedName>
        <fullName evidence="3">Uncharacterized protein</fullName>
    </submittedName>
</protein>
<dbReference type="PANTHER" id="PTHR33333">
    <property type="entry name" value="ERYTHROCYTE MEMBRANE PROTEIN 1-LIKE"/>
    <property type="match status" value="1"/>
</dbReference>
<evidence type="ECO:0000256" key="2">
    <source>
        <dbReference type="SAM" id="Phobius"/>
    </source>
</evidence>
<dbReference type="PANTHER" id="PTHR33333:SF44">
    <property type="entry name" value="SECRETED PROTEIN"/>
    <property type="match status" value="1"/>
</dbReference>